<evidence type="ECO:0000259" key="2">
    <source>
        <dbReference type="SMART" id="SM00954"/>
    </source>
</evidence>
<sequence>MEDNLRKQYSNLKGDYQLLCEEIIKQLKELIRESDQKVNIAVPIEYRVKQWDSVIGKIEKYQLDIDDIADINDLAGIRITVLFRRDVVSAENIIDENFVIHRKEDTEKRLSENQFGYGSIHYEVSLPEEWTELPSLNKLKGKKVEIQLRTVSQHTWAASSHILQYKKEQDVPIPLRRSINRVAALLETVDLEFERLLVEREDYKQDMVDDVKAKLNVESLRNALLSEFPRNEDSNEPYSELLELLSNFNINNLEELNSLITNYKEEVLAKELHQLTSRKKALDNGEEVVGTTVERTKKGVFFTYLGLVRNLLEEKFGDNAVGKAVNNIEGLTNFNRRKKMADK</sequence>
<reference evidence="3" key="2">
    <citation type="submission" date="2020-09" db="EMBL/GenBank/DDBJ databases">
        <authorList>
            <person name="Sun Q."/>
            <person name="Zhou Y."/>
        </authorList>
    </citation>
    <scope>NUCLEOTIDE SEQUENCE</scope>
    <source>
        <strain evidence="3">CGMCC 1.12754</strain>
    </source>
</reference>
<dbReference type="EMBL" id="BMFR01000001">
    <property type="protein sequence ID" value="GGG64653.1"/>
    <property type="molecule type" value="Genomic_DNA"/>
</dbReference>
<dbReference type="Proteomes" id="UP000622860">
    <property type="component" value="Unassembled WGS sequence"/>
</dbReference>
<evidence type="ECO:0000256" key="1">
    <source>
        <dbReference type="ARBA" id="ARBA00004976"/>
    </source>
</evidence>
<accession>A0A917H1L7</accession>
<dbReference type="SUPFAM" id="SSF81301">
    <property type="entry name" value="Nucleotidyltransferase"/>
    <property type="match status" value="1"/>
</dbReference>
<dbReference type="AlphaFoldDB" id="A0A917H1L7"/>
<feature type="domain" description="RelA/SpoT" evidence="2">
    <location>
        <begin position="46"/>
        <end position="171"/>
    </location>
</feature>
<dbReference type="Gene3D" id="3.30.460.10">
    <property type="entry name" value="Beta Polymerase, domain 2"/>
    <property type="match status" value="1"/>
</dbReference>
<keyword evidence="4" id="KW-1185">Reference proteome</keyword>
<dbReference type="GO" id="GO:0015969">
    <property type="term" value="P:guanosine tetraphosphate metabolic process"/>
    <property type="evidence" value="ECO:0007669"/>
    <property type="project" value="InterPro"/>
</dbReference>
<dbReference type="RefSeq" id="WP_188453783.1">
    <property type="nucleotide sequence ID" value="NZ_BMFR01000001.1"/>
</dbReference>
<reference evidence="3" key="1">
    <citation type="journal article" date="2014" name="Int. J. Syst. Evol. Microbiol.">
        <title>Complete genome sequence of Corynebacterium casei LMG S-19264T (=DSM 44701T), isolated from a smear-ripened cheese.</title>
        <authorList>
            <consortium name="US DOE Joint Genome Institute (JGI-PGF)"/>
            <person name="Walter F."/>
            <person name="Albersmeier A."/>
            <person name="Kalinowski J."/>
            <person name="Ruckert C."/>
        </authorList>
    </citation>
    <scope>NUCLEOTIDE SEQUENCE</scope>
    <source>
        <strain evidence="3">CGMCC 1.12754</strain>
    </source>
</reference>
<evidence type="ECO:0000313" key="3">
    <source>
        <dbReference type="EMBL" id="GGG64653.1"/>
    </source>
</evidence>
<evidence type="ECO:0000313" key="4">
    <source>
        <dbReference type="Proteomes" id="UP000622860"/>
    </source>
</evidence>
<dbReference type="InterPro" id="IPR043519">
    <property type="entry name" value="NT_sf"/>
</dbReference>
<gene>
    <name evidence="3" type="ORF">GCM10011398_05330</name>
</gene>
<dbReference type="Gene3D" id="1.10.287.860">
    <property type="entry name" value="Nucleotidyltransferase"/>
    <property type="match status" value="1"/>
</dbReference>
<protein>
    <recommendedName>
        <fullName evidence="2">RelA/SpoT domain-containing protein</fullName>
    </recommendedName>
</protein>
<dbReference type="SMART" id="SM00954">
    <property type="entry name" value="RelA_SpoT"/>
    <property type="match status" value="1"/>
</dbReference>
<comment type="caution">
    <text evidence="3">The sequence shown here is derived from an EMBL/GenBank/DDBJ whole genome shotgun (WGS) entry which is preliminary data.</text>
</comment>
<dbReference type="Pfam" id="PF04607">
    <property type="entry name" value="RelA_SpoT"/>
    <property type="match status" value="1"/>
</dbReference>
<comment type="pathway">
    <text evidence="1">Purine metabolism; ppGpp biosynthesis; ppGpp from GTP: step 1/2.</text>
</comment>
<proteinExistence type="predicted"/>
<dbReference type="InterPro" id="IPR007685">
    <property type="entry name" value="RelA_SpoT"/>
</dbReference>
<dbReference type="PANTHER" id="PTHR41773">
    <property type="entry name" value="GTP PYROPHOSPHATASE-RELATED"/>
    <property type="match status" value="1"/>
</dbReference>
<dbReference type="CDD" id="cd05399">
    <property type="entry name" value="NT_Rel-Spo_like"/>
    <property type="match status" value="1"/>
</dbReference>
<name>A0A917H1L7_9BACI</name>
<dbReference type="PANTHER" id="PTHR41773:SF1">
    <property type="entry name" value="RELA_SPOT DOMAIN-CONTAINING PROTEIN"/>
    <property type="match status" value="1"/>
</dbReference>
<organism evidence="3 4">
    <name type="scientific">Virgibacillus oceani</name>
    <dbReference type="NCBI Taxonomy" id="1479511"/>
    <lineage>
        <taxon>Bacteria</taxon>
        <taxon>Bacillati</taxon>
        <taxon>Bacillota</taxon>
        <taxon>Bacilli</taxon>
        <taxon>Bacillales</taxon>
        <taxon>Bacillaceae</taxon>
        <taxon>Virgibacillus</taxon>
    </lineage>
</organism>